<gene>
    <name evidence="6" type="ORF">DFH07DRAFT_825496</name>
</gene>
<reference evidence="6" key="1">
    <citation type="submission" date="2023-03" db="EMBL/GenBank/DDBJ databases">
        <title>Massive genome expansion in bonnet fungi (Mycena s.s.) driven by repeated elements and novel gene families across ecological guilds.</title>
        <authorList>
            <consortium name="Lawrence Berkeley National Laboratory"/>
            <person name="Harder C.B."/>
            <person name="Miyauchi S."/>
            <person name="Viragh M."/>
            <person name="Kuo A."/>
            <person name="Thoen E."/>
            <person name="Andreopoulos B."/>
            <person name="Lu D."/>
            <person name="Skrede I."/>
            <person name="Drula E."/>
            <person name="Henrissat B."/>
            <person name="Morin E."/>
            <person name="Kohler A."/>
            <person name="Barry K."/>
            <person name="LaButti K."/>
            <person name="Morin E."/>
            <person name="Salamov A."/>
            <person name="Lipzen A."/>
            <person name="Mereny Z."/>
            <person name="Hegedus B."/>
            <person name="Baldrian P."/>
            <person name="Stursova M."/>
            <person name="Weitz H."/>
            <person name="Taylor A."/>
            <person name="Grigoriev I.V."/>
            <person name="Nagy L.G."/>
            <person name="Martin F."/>
            <person name="Kauserud H."/>
        </authorList>
    </citation>
    <scope>NUCLEOTIDE SEQUENCE</scope>
    <source>
        <strain evidence="6">CBHHK188m</strain>
    </source>
</reference>
<dbReference type="PANTHER" id="PTHR46920:SF1">
    <property type="entry name" value="PROTEIN MSS51 HOMOLOG, MITOCHONDRIAL-RELATED"/>
    <property type="match status" value="1"/>
</dbReference>
<accession>A0AAD7NB90</accession>
<keyword evidence="2 4" id="KW-0863">Zinc-finger</keyword>
<dbReference type="SUPFAM" id="SSF144232">
    <property type="entry name" value="HIT/MYND zinc finger-like"/>
    <property type="match status" value="1"/>
</dbReference>
<keyword evidence="1" id="KW-0479">Metal-binding</keyword>
<evidence type="ECO:0000256" key="4">
    <source>
        <dbReference type="PROSITE-ProRule" id="PRU00134"/>
    </source>
</evidence>
<dbReference type="InterPro" id="IPR058518">
    <property type="entry name" value="DUF8205"/>
</dbReference>
<proteinExistence type="predicted"/>
<evidence type="ECO:0000256" key="1">
    <source>
        <dbReference type="ARBA" id="ARBA00022723"/>
    </source>
</evidence>
<sequence length="327" mass="36671">MSSSNKPVEFTHVIHPANAEYFKLVARSAKDIRTARSGIQFSCTKCMSTGPELRQCGRCKSVWYCSRECQTKDWPYHKQSCKQVDGFGVRKLIEKLVSNAVLRLYLQTCFVLDLDLLRHPHLDKPFMARVDIGIEPADILDFVNIFLGQGPSKKTIPGMLQVNGFTAGTQAQMVDLTPKRREIWREARERANSSGCRGDSVGLVEFTNGGNKNINSITMPVHIESAAMRLVKEAEPFPMVSAITGEVMIRPFSTEACMEFINTHIRADKKNQLLLRTEMRPSDIQIIHDAAANSSSVSALILNEKLAREHIYKSLLAFAKKDVLAEN</sequence>
<evidence type="ECO:0000313" key="7">
    <source>
        <dbReference type="Proteomes" id="UP001215280"/>
    </source>
</evidence>
<dbReference type="GO" id="GO:0008270">
    <property type="term" value="F:zinc ion binding"/>
    <property type="evidence" value="ECO:0007669"/>
    <property type="project" value="UniProtKB-KW"/>
</dbReference>
<dbReference type="PROSITE" id="PS01360">
    <property type="entry name" value="ZF_MYND_1"/>
    <property type="match status" value="1"/>
</dbReference>
<protein>
    <recommendedName>
        <fullName evidence="5">MYND-type domain-containing protein</fullName>
    </recommendedName>
</protein>
<dbReference type="InterPro" id="IPR002893">
    <property type="entry name" value="Znf_MYND"/>
</dbReference>
<feature type="domain" description="MYND-type" evidence="5">
    <location>
        <begin position="43"/>
        <end position="81"/>
    </location>
</feature>
<dbReference type="PROSITE" id="PS50865">
    <property type="entry name" value="ZF_MYND_2"/>
    <property type="match status" value="1"/>
</dbReference>
<evidence type="ECO:0000259" key="5">
    <source>
        <dbReference type="PROSITE" id="PS50865"/>
    </source>
</evidence>
<keyword evidence="3" id="KW-0862">Zinc</keyword>
<evidence type="ECO:0000256" key="3">
    <source>
        <dbReference type="ARBA" id="ARBA00022833"/>
    </source>
</evidence>
<comment type="caution">
    <text evidence="6">The sequence shown here is derived from an EMBL/GenBank/DDBJ whole genome shotgun (WGS) entry which is preliminary data.</text>
</comment>
<dbReference type="Gene3D" id="6.10.140.2220">
    <property type="match status" value="1"/>
</dbReference>
<dbReference type="InterPro" id="IPR052839">
    <property type="entry name" value="Mito_gene_expr_regulator"/>
</dbReference>
<name>A0AAD7NB90_9AGAR</name>
<dbReference type="Pfam" id="PF26632">
    <property type="entry name" value="DUF8205"/>
    <property type="match status" value="1"/>
</dbReference>
<dbReference type="AlphaFoldDB" id="A0AAD7NB90"/>
<dbReference type="Proteomes" id="UP001215280">
    <property type="component" value="Unassembled WGS sequence"/>
</dbReference>
<dbReference type="PANTHER" id="PTHR46920">
    <property type="match status" value="1"/>
</dbReference>
<dbReference type="Pfam" id="PF01753">
    <property type="entry name" value="zf-MYND"/>
    <property type="match status" value="1"/>
</dbReference>
<keyword evidence="7" id="KW-1185">Reference proteome</keyword>
<evidence type="ECO:0000313" key="6">
    <source>
        <dbReference type="EMBL" id="KAJ7752479.1"/>
    </source>
</evidence>
<evidence type="ECO:0000256" key="2">
    <source>
        <dbReference type="ARBA" id="ARBA00022771"/>
    </source>
</evidence>
<dbReference type="EMBL" id="JARJLG010000074">
    <property type="protein sequence ID" value="KAJ7752479.1"/>
    <property type="molecule type" value="Genomic_DNA"/>
</dbReference>
<organism evidence="6 7">
    <name type="scientific">Mycena maculata</name>
    <dbReference type="NCBI Taxonomy" id="230809"/>
    <lineage>
        <taxon>Eukaryota</taxon>
        <taxon>Fungi</taxon>
        <taxon>Dikarya</taxon>
        <taxon>Basidiomycota</taxon>
        <taxon>Agaricomycotina</taxon>
        <taxon>Agaricomycetes</taxon>
        <taxon>Agaricomycetidae</taxon>
        <taxon>Agaricales</taxon>
        <taxon>Marasmiineae</taxon>
        <taxon>Mycenaceae</taxon>
        <taxon>Mycena</taxon>
    </lineage>
</organism>